<sequence length="252" mass="30119">MSSWSKASKSGREHKERHQPENRKHLGLLEKKKDYKLRSRAFHVNQNRLKKLLKKAKNKNPDEFHFHMINSETRDGVHYEKEKPEEHSEAQVKLMKTQDLNYINYKLSMEKKKIEKLQSAVTVLDVEERPKNTHTFYVDSKKEAKKFDVAKRLNTHPALLDRPYNRPTLDALKKMNLQNYNEEILLKTSKQIQQQYSELSKRIERAEELSVLQRKLEVKNYLLNKKEPKAKLLKASTKTNAPIYKWKKERKR</sequence>
<feature type="compositionally biased region" description="Basic and acidic residues" evidence="6">
    <location>
        <begin position="10"/>
        <end position="32"/>
    </location>
</feature>
<dbReference type="PIRSF" id="PIRSF015952">
    <property type="entry name" value="U3snoRNP11"/>
    <property type="match status" value="1"/>
</dbReference>
<keyword evidence="8" id="KW-1185">Reference proteome</keyword>
<dbReference type="GO" id="GO:0032040">
    <property type="term" value="C:small-subunit processome"/>
    <property type="evidence" value="ECO:0007669"/>
    <property type="project" value="UniProtKB-UniRule"/>
</dbReference>
<dbReference type="PANTHER" id="PTHR12838:SF0">
    <property type="entry name" value="U3 SMALL NUCLEOLAR RNA-ASSOCIATED PROTEIN 11-RELATED"/>
    <property type="match status" value="1"/>
</dbReference>
<evidence type="ECO:0000313" key="7">
    <source>
        <dbReference type="EMBL" id="GFT41573.1"/>
    </source>
</evidence>
<accession>A0A8X6P054</accession>
<evidence type="ECO:0000256" key="6">
    <source>
        <dbReference type="SAM" id="MobiDB-lite"/>
    </source>
</evidence>
<feature type="region of interest" description="Disordered" evidence="6">
    <location>
        <begin position="1"/>
        <end position="32"/>
    </location>
</feature>
<dbReference type="Proteomes" id="UP000887013">
    <property type="component" value="Unassembled WGS sequence"/>
</dbReference>
<comment type="function">
    <text evidence="5">Involved in nucleolar processing of pre-18S ribosomal RNA.</text>
</comment>
<gene>
    <name evidence="7" type="primary">UTP11</name>
    <name evidence="7" type="ORF">NPIL_140281</name>
</gene>
<dbReference type="EMBL" id="BMAW01063720">
    <property type="protein sequence ID" value="GFT41573.1"/>
    <property type="molecule type" value="Genomic_DNA"/>
</dbReference>
<comment type="subcellular location">
    <subcellularLocation>
        <location evidence="1 5">Nucleus</location>
        <location evidence="1 5">Nucleolus</location>
    </subcellularLocation>
</comment>
<evidence type="ECO:0000256" key="2">
    <source>
        <dbReference type="ARBA" id="ARBA00008105"/>
    </source>
</evidence>
<reference evidence="7" key="1">
    <citation type="submission" date="2020-08" db="EMBL/GenBank/DDBJ databases">
        <title>Multicomponent nature underlies the extraordinary mechanical properties of spider dragline silk.</title>
        <authorList>
            <person name="Kono N."/>
            <person name="Nakamura H."/>
            <person name="Mori M."/>
            <person name="Yoshida Y."/>
            <person name="Ohtoshi R."/>
            <person name="Malay A.D."/>
            <person name="Moran D.A.P."/>
            <person name="Tomita M."/>
            <person name="Numata K."/>
            <person name="Arakawa K."/>
        </authorList>
    </citation>
    <scope>NUCLEOTIDE SEQUENCE</scope>
</reference>
<dbReference type="GO" id="GO:0006364">
    <property type="term" value="P:rRNA processing"/>
    <property type="evidence" value="ECO:0007669"/>
    <property type="project" value="UniProtKB-UniRule"/>
</dbReference>
<evidence type="ECO:0000256" key="5">
    <source>
        <dbReference type="PIRNR" id="PIRNR015952"/>
    </source>
</evidence>
<evidence type="ECO:0000256" key="3">
    <source>
        <dbReference type="ARBA" id="ARBA00022552"/>
    </source>
</evidence>
<dbReference type="PANTHER" id="PTHR12838">
    <property type="entry name" value="U3 SMALL NUCLEOLAR RNA-ASSOCIATED PROTEIN 11"/>
    <property type="match status" value="1"/>
</dbReference>
<keyword evidence="4 5" id="KW-0539">Nucleus</keyword>
<comment type="similarity">
    <text evidence="2 5">Belongs to the UTP11 family.</text>
</comment>
<protein>
    <recommendedName>
        <fullName evidence="5">U3 small nucleolar RNA-associated protein 11</fullName>
        <shortName evidence="5">U3 snoRNA-associated protein 11</shortName>
    </recommendedName>
</protein>
<dbReference type="Pfam" id="PF03998">
    <property type="entry name" value="Utp11"/>
    <property type="match status" value="1"/>
</dbReference>
<comment type="subunit">
    <text evidence="5">Component of the ribosomal small subunit (SSU) processome.</text>
</comment>
<dbReference type="InterPro" id="IPR007144">
    <property type="entry name" value="SSU_processome_Utp11"/>
</dbReference>
<evidence type="ECO:0000256" key="1">
    <source>
        <dbReference type="ARBA" id="ARBA00004604"/>
    </source>
</evidence>
<keyword evidence="3 5" id="KW-0698">rRNA processing</keyword>
<name>A0A8X6P054_NEPPI</name>
<proteinExistence type="inferred from homology"/>
<evidence type="ECO:0000256" key="4">
    <source>
        <dbReference type="ARBA" id="ARBA00023242"/>
    </source>
</evidence>
<evidence type="ECO:0000313" key="8">
    <source>
        <dbReference type="Proteomes" id="UP000887013"/>
    </source>
</evidence>
<organism evidence="7 8">
    <name type="scientific">Nephila pilipes</name>
    <name type="common">Giant wood spider</name>
    <name type="synonym">Nephila maculata</name>
    <dbReference type="NCBI Taxonomy" id="299642"/>
    <lineage>
        <taxon>Eukaryota</taxon>
        <taxon>Metazoa</taxon>
        <taxon>Ecdysozoa</taxon>
        <taxon>Arthropoda</taxon>
        <taxon>Chelicerata</taxon>
        <taxon>Arachnida</taxon>
        <taxon>Araneae</taxon>
        <taxon>Araneomorphae</taxon>
        <taxon>Entelegynae</taxon>
        <taxon>Araneoidea</taxon>
        <taxon>Nephilidae</taxon>
        <taxon>Nephila</taxon>
    </lineage>
</organism>
<dbReference type="OrthoDB" id="29058at2759"/>
<comment type="caution">
    <text evidence="7">The sequence shown here is derived from an EMBL/GenBank/DDBJ whole genome shotgun (WGS) entry which is preliminary data.</text>
</comment>
<dbReference type="AlphaFoldDB" id="A0A8X6P054"/>